<reference evidence="3" key="3">
    <citation type="journal article" date="2017" name="Plant Physiol. Biochem.">
        <title>Differential oxidative and antioxidative response of duckweed Lemna minor toward plant growth promoting/inhibiting bacteria.</title>
        <authorList>
            <person name="Ishizawa H."/>
            <person name="Kuroda M."/>
            <person name="Morikawa M."/>
            <person name="Ike M."/>
        </authorList>
    </citation>
    <scope>NUCLEOTIDE SEQUENCE [LARGE SCALE GENOMIC DNA]</scope>
    <source>
        <strain evidence="3">H3</strain>
    </source>
</reference>
<dbReference type="Proteomes" id="UP000198290">
    <property type="component" value="Chromosome"/>
</dbReference>
<accession>A0A3G9GDM7</accession>
<sequence length="42" mass="4730">MGKTHEDYLSDGQPQPAQDWTHPACPRGTYGVRRWQCRAGTA</sequence>
<dbReference type="KEGG" id="amah:DLM_1144"/>
<protein>
    <submittedName>
        <fullName evidence="2">Uncharacterized protein</fullName>
    </submittedName>
</protein>
<evidence type="ECO:0000313" key="2">
    <source>
        <dbReference type="EMBL" id="BBF84769.1"/>
    </source>
</evidence>
<dbReference type="AlphaFoldDB" id="A0A3G9GDM7"/>
<dbReference type="EMBL" id="AP018823">
    <property type="protein sequence ID" value="BBF84769.1"/>
    <property type="molecule type" value="Genomic_DNA"/>
</dbReference>
<feature type="region of interest" description="Disordered" evidence="1">
    <location>
        <begin position="1"/>
        <end position="27"/>
    </location>
</feature>
<reference evidence="2 3" key="2">
    <citation type="journal article" date="2017" name="Genome Announc.">
        <title>Draft genome sequence of Aquitalea magnusonii strain H3, a plant growth-promoting bacterium of duckweed Lemna minor.</title>
        <authorList>
            <person name="Ishizawa H."/>
            <person name="Kuroda M."/>
            <person name="Ike M."/>
        </authorList>
    </citation>
    <scope>NUCLEOTIDE SEQUENCE [LARGE SCALE GENOMIC DNA]</scope>
    <source>
        <strain evidence="2 3">H3</strain>
    </source>
</reference>
<evidence type="ECO:0000313" key="3">
    <source>
        <dbReference type="Proteomes" id="UP000198290"/>
    </source>
</evidence>
<evidence type="ECO:0000256" key="1">
    <source>
        <dbReference type="SAM" id="MobiDB-lite"/>
    </source>
</evidence>
<keyword evidence="3" id="KW-1185">Reference proteome</keyword>
<name>A0A3G9GDM7_9NEIS</name>
<gene>
    <name evidence="2" type="ORF">DLM_1144</name>
</gene>
<reference evidence="3" key="1">
    <citation type="journal article" date="2017" name="Biotechnol. Biofuels">
        <title>Evaluation of environmental bacterial communities as a factor affecting the growth of duckweed Lemna minor.</title>
        <authorList>
            <person name="Ishizawa H."/>
            <person name="Kuroda M."/>
            <person name="Morikawa M."/>
            <person name="Ike M."/>
        </authorList>
    </citation>
    <scope>NUCLEOTIDE SEQUENCE [LARGE SCALE GENOMIC DNA]</scope>
    <source>
        <strain evidence="3">H3</strain>
    </source>
</reference>
<organism evidence="2 3">
    <name type="scientific">Aquitalea magnusonii</name>
    <dbReference type="NCBI Taxonomy" id="332411"/>
    <lineage>
        <taxon>Bacteria</taxon>
        <taxon>Pseudomonadati</taxon>
        <taxon>Pseudomonadota</taxon>
        <taxon>Betaproteobacteria</taxon>
        <taxon>Neisseriales</taxon>
        <taxon>Chromobacteriaceae</taxon>
        <taxon>Aquitalea</taxon>
    </lineage>
</organism>
<proteinExistence type="predicted"/>